<dbReference type="GO" id="GO:0015024">
    <property type="term" value="F:glucuronate-2-sulfatase activity"/>
    <property type="evidence" value="ECO:0007669"/>
    <property type="project" value="TreeGrafter"/>
</dbReference>
<dbReference type="PANTHER" id="PTHR46615">
    <property type="entry name" value="ARYLSULFATASE K"/>
    <property type="match status" value="1"/>
</dbReference>
<evidence type="ECO:0000313" key="4">
    <source>
        <dbReference type="Proteomes" id="UP000001426"/>
    </source>
</evidence>
<dbReference type="PhylomeDB" id="Q6N8B4"/>
<evidence type="ECO:0000313" key="3">
    <source>
        <dbReference type="EMBL" id="WCL92140.1"/>
    </source>
</evidence>
<dbReference type="InterPro" id="IPR000917">
    <property type="entry name" value="Sulfatase_N"/>
</dbReference>
<name>Q6N8B4_RHOPA</name>
<reference evidence="3" key="3">
    <citation type="submission" date="2022-12" db="EMBL/GenBank/DDBJ databases">
        <title>Complete genome sequence of Rhodopseudomonas palustris CGA0092 and corrections to the R. palustris CGA009 genome sequence.</title>
        <authorList>
            <person name="Mazny B.R."/>
            <person name="Sheff O.F."/>
            <person name="LaSarre B."/>
            <person name="McKinlay A."/>
            <person name="McKinlay J.B."/>
        </authorList>
    </citation>
    <scope>NUCLEOTIDE SEQUENCE</scope>
    <source>
        <strain evidence="3">CGA009</strain>
    </source>
</reference>
<evidence type="ECO:0000259" key="1">
    <source>
        <dbReference type="Pfam" id="PF00884"/>
    </source>
</evidence>
<dbReference type="HOGENOM" id="CLU_006332_8_0_5"/>
<dbReference type="Pfam" id="PF00884">
    <property type="entry name" value="Sulfatase"/>
    <property type="match status" value="1"/>
</dbReference>
<dbReference type="InterPro" id="IPR006311">
    <property type="entry name" value="TAT_signal"/>
</dbReference>
<reference evidence="3" key="1">
    <citation type="submission" date="2003-07" db="EMBL/GenBank/DDBJ databases">
        <authorList>
            <consortium name="Rhodopseudomonas genome consortium"/>
            <person name="Larimer F."/>
            <person name="Harwood C."/>
        </authorList>
    </citation>
    <scope>NUCLEOTIDE SEQUENCE</scope>
    <source>
        <strain evidence="3">CGA009</strain>
    </source>
</reference>
<dbReference type="RefSeq" id="WP_011157545.1">
    <property type="nucleotide sequence ID" value="NZ_CP116810.1"/>
</dbReference>
<dbReference type="EMBL" id="BX572599">
    <property type="protein sequence ID" value="CAE27431.1"/>
    <property type="molecule type" value="Genomic_DNA"/>
</dbReference>
<dbReference type="GO" id="GO:0004065">
    <property type="term" value="F:arylsulfatase activity"/>
    <property type="evidence" value="ECO:0007669"/>
    <property type="project" value="TreeGrafter"/>
</dbReference>
<proteinExistence type="predicted"/>
<dbReference type="AlphaFoldDB" id="Q6N8B4"/>
<accession>Q6N8B4</accession>
<gene>
    <name evidence="2" type="ordered locus">RPA1990</name>
    <name evidence="3" type="ORF">TX73_010255</name>
</gene>
<dbReference type="InterPro" id="IPR051849">
    <property type="entry name" value="GAG-degrading_sulfatase"/>
</dbReference>
<dbReference type="STRING" id="258594.RPA1990"/>
<protein>
    <submittedName>
        <fullName evidence="2">Possible sulfatase</fullName>
    </submittedName>
    <submittedName>
        <fullName evidence="3">Sulfatase-like hydrolase/transferase</fullName>
    </submittedName>
</protein>
<dbReference type="PROSITE" id="PS51318">
    <property type="entry name" value="TAT"/>
    <property type="match status" value="1"/>
</dbReference>
<organism evidence="2">
    <name type="scientific">Rhodopseudomonas palustris (strain ATCC BAA-98 / CGA009)</name>
    <dbReference type="NCBI Taxonomy" id="258594"/>
    <lineage>
        <taxon>Bacteria</taxon>
        <taxon>Pseudomonadati</taxon>
        <taxon>Pseudomonadota</taxon>
        <taxon>Alphaproteobacteria</taxon>
        <taxon>Hyphomicrobiales</taxon>
        <taxon>Nitrobacteraceae</taxon>
        <taxon>Rhodopseudomonas</taxon>
    </lineage>
</organism>
<dbReference type="Proteomes" id="UP000001426">
    <property type="component" value="Chromosome"/>
</dbReference>
<evidence type="ECO:0000313" key="2">
    <source>
        <dbReference type="EMBL" id="CAE27431.1"/>
    </source>
</evidence>
<dbReference type="SUPFAM" id="SSF53649">
    <property type="entry name" value="Alkaline phosphatase-like"/>
    <property type="match status" value="1"/>
</dbReference>
<dbReference type="InterPro" id="IPR017850">
    <property type="entry name" value="Alkaline_phosphatase_core_sf"/>
</dbReference>
<dbReference type="CDD" id="cd16035">
    <property type="entry name" value="sulfatase_like"/>
    <property type="match status" value="1"/>
</dbReference>
<dbReference type="EMBL" id="CP116810">
    <property type="protein sequence ID" value="WCL92140.1"/>
    <property type="molecule type" value="Genomic_DNA"/>
</dbReference>
<dbReference type="eggNOG" id="COG3119">
    <property type="taxonomic scope" value="Bacteria"/>
</dbReference>
<dbReference type="GeneID" id="66893034"/>
<sequence>MTDQTNNTALGSRRDFLGLAMGAVAAGTSSTVLGPTTAAAQAQPGGGSLPRKRSWRRPNIVFIFSDQERFASTWPKGLSLPAHERLMRTGTTFLNHYCPAVMCTSSRAVLLTGLQTADNRMFENCDVPWVGNLSTKIPTVGHMLRKAGYYTAYKGKWHLNRKFDTQETDRLFTKEMDDYGFSDYFSPGDIIGHTLGGYQFDPLIASSAITWLRRNGRPLTDDDKPWALFVSLVNPHDIMYFNTDRPGEKVQDTGTLIKHAARAPEHEMFKATWDVSVPKSYKEPFDAPGRPKAHGEFLQIWDYVLGHIPPEEERWRRFHDYYVNCTRSVDGQVDRILQELDALGLTDNTVICFTSDHGEAAGAHGLHGKGPFAYEETVHLPFFMVHPDVRGGQDCRALTGHIDVVPTLLSIAGVSPEKIASIAGRQLPGKDFSSVLTNPSSADIHAVRDAILFTYSGLGANDATLWKTVAEARAAGKNSAMAILKQGFKPDMKKRGSLRSTYDGRYKFTRYFAPAERNRPTNLTDLYKHNDVELFDLQNDPEEMNNLAIDKDANASLISTMNDKLERVIKAEIGVDDGREMPNIPLIEWNIDRPDL</sequence>
<dbReference type="KEGG" id="rpa:TX73_010255"/>
<feature type="domain" description="Sulfatase N-terminal" evidence="1">
    <location>
        <begin position="58"/>
        <end position="414"/>
    </location>
</feature>
<dbReference type="Gene3D" id="3.40.720.10">
    <property type="entry name" value="Alkaline Phosphatase, subunit A"/>
    <property type="match status" value="1"/>
</dbReference>
<keyword evidence="3" id="KW-0378">Hydrolase</keyword>
<dbReference type="PANTHER" id="PTHR46615:SF1">
    <property type="entry name" value="ARYLSULFATASE K"/>
    <property type="match status" value="1"/>
</dbReference>
<reference evidence="2 4" key="2">
    <citation type="journal article" date="2004" name="Nat. Biotechnol.">
        <title>Complete genome sequence of the metabolically versatile photosynthetic bacterium Rhodopseudomonas palustris.</title>
        <authorList>
            <person name="Larimer F.W."/>
            <person name="Chain P."/>
            <person name="Hauser L."/>
            <person name="Lamerdin J."/>
            <person name="Malfatti S."/>
            <person name="Do L."/>
            <person name="Land M.L."/>
            <person name="Pelletier D.A."/>
            <person name="Beatty J.T."/>
            <person name="Lang A.S."/>
            <person name="Tabita F.R."/>
            <person name="Gibson J.L."/>
            <person name="Hanson T.E."/>
            <person name="Bobst C."/>
            <person name="Torres J.L."/>
            <person name="Peres C."/>
            <person name="Harrison F.H."/>
            <person name="Gibson J."/>
            <person name="Harwood C.S."/>
        </authorList>
    </citation>
    <scope>NUCLEOTIDE SEQUENCE [LARGE SCALE GENOMIC DNA]</scope>
    <source>
        <strain evidence="4">ATCC BAA-98 / CGA009</strain>
        <strain evidence="2">CGA009</strain>
    </source>
</reference>
<keyword evidence="4" id="KW-1185">Reference proteome</keyword>